<dbReference type="EMBL" id="BRZM01001597">
    <property type="protein sequence ID" value="GLD73454.1"/>
    <property type="molecule type" value="Genomic_DNA"/>
</dbReference>
<evidence type="ECO:0000256" key="1">
    <source>
        <dbReference type="SAM" id="MobiDB-lite"/>
    </source>
</evidence>
<gene>
    <name evidence="2" type="ORF">AKAME5_002477900</name>
</gene>
<name>A0AAD3RK59_LATJO</name>
<keyword evidence="3" id="KW-1185">Reference proteome</keyword>
<sequence length="197" mass="21660">MRPDLVVSISDLDNLFQLSDEDDLAATVNGTDEKFGNKTSHPFGPCSADLHQMFPHLPHTEQHIIGCLTHEHVQQELWQHGAPSGMTTLDGTSSLKFTSRSQWRLLQPLTILRSSNIPSVGSNMDQTTARLTPLNFRLHVKQCSTSNSGVILPSPATPFLRPTTPTHPPRGLPAIRGRSESRTPTCTHSVHLPPIGR</sequence>
<proteinExistence type="predicted"/>
<accession>A0AAD3RK59</accession>
<evidence type="ECO:0000313" key="3">
    <source>
        <dbReference type="Proteomes" id="UP001279410"/>
    </source>
</evidence>
<reference evidence="2" key="1">
    <citation type="submission" date="2022-08" db="EMBL/GenBank/DDBJ databases">
        <title>Genome sequencing of akame (Lates japonicus).</title>
        <authorList>
            <person name="Hashiguchi Y."/>
            <person name="Takahashi H."/>
        </authorList>
    </citation>
    <scope>NUCLEOTIDE SEQUENCE</scope>
    <source>
        <strain evidence="2">Kochi</strain>
    </source>
</reference>
<evidence type="ECO:0000313" key="2">
    <source>
        <dbReference type="EMBL" id="GLD73454.1"/>
    </source>
</evidence>
<organism evidence="2 3">
    <name type="scientific">Lates japonicus</name>
    <name type="common">Japanese lates</name>
    <dbReference type="NCBI Taxonomy" id="270547"/>
    <lineage>
        <taxon>Eukaryota</taxon>
        <taxon>Metazoa</taxon>
        <taxon>Chordata</taxon>
        <taxon>Craniata</taxon>
        <taxon>Vertebrata</taxon>
        <taxon>Euteleostomi</taxon>
        <taxon>Actinopterygii</taxon>
        <taxon>Neopterygii</taxon>
        <taxon>Teleostei</taxon>
        <taxon>Neoteleostei</taxon>
        <taxon>Acanthomorphata</taxon>
        <taxon>Carangaria</taxon>
        <taxon>Carangaria incertae sedis</taxon>
        <taxon>Centropomidae</taxon>
        <taxon>Lates</taxon>
    </lineage>
</organism>
<dbReference type="AlphaFoldDB" id="A0AAD3RK59"/>
<dbReference type="Proteomes" id="UP001279410">
    <property type="component" value="Unassembled WGS sequence"/>
</dbReference>
<comment type="caution">
    <text evidence="2">The sequence shown here is derived from an EMBL/GenBank/DDBJ whole genome shotgun (WGS) entry which is preliminary data.</text>
</comment>
<feature type="region of interest" description="Disordered" evidence="1">
    <location>
        <begin position="154"/>
        <end position="197"/>
    </location>
</feature>
<protein>
    <submittedName>
        <fullName evidence="2">Mediator of RNA polymerase II transcription subunit 13</fullName>
    </submittedName>
</protein>